<sequence length="293" mass="34313">MEYLQIEKNASPYTLRFYEDDLDSFFSFLKEENLHDLRDINQHDIRIFLTNLYNKKLSRKTVSRMLSCLRSFYRFLEREAIVPDNPFIHVSLPKEEKRIPSFLYEEELEKLFKVSDLTTPLGQRNQALLELLYATGIRVGECVNLHVDDIDFSIGTIFVTGKGNKERYVPFGTFAEEALRMYLHDGRLKLLEKTSISTDYLFVNARGRPLTDRGMRLILDKLVEKASLTINIYPHKLRHTFATHMLNAGADLRTVQELLGHENLSTTQIYTHVTRDYLRNVYMNSHPRANKTK</sequence>
<evidence type="ECO:0000256" key="6">
    <source>
        <dbReference type="ARBA" id="ARBA00022908"/>
    </source>
</evidence>
<gene>
    <name evidence="10 14" type="primary">xerC</name>
    <name evidence="14" type="ORF">FHP05_01250</name>
</gene>
<feature type="active site" evidence="10">
    <location>
        <position position="162"/>
    </location>
</feature>
<dbReference type="Gene3D" id="1.10.150.130">
    <property type="match status" value="1"/>
</dbReference>
<evidence type="ECO:0000256" key="8">
    <source>
        <dbReference type="ARBA" id="ARBA00023172"/>
    </source>
</evidence>
<name>A0A5C8P396_9BACI</name>
<dbReference type="InterPro" id="IPR011010">
    <property type="entry name" value="DNA_brk_join_enz"/>
</dbReference>
<keyword evidence="4 10" id="KW-0132">Cell division</keyword>
<comment type="subunit">
    <text evidence="10">Forms a cyclic heterotetrameric complex composed of two molecules of XerC and two molecules of XerD.</text>
</comment>
<dbReference type="CDD" id="cd00798">
    <property type="entry name" value="INT_XerDC_C"/>
    <property type="match status" value="1"/>
</dbReference>
<comment type="similarity">
    <text evidence="2 10">Belongs to the 'phage' integrase family. XerC subfamily.</text>
</comment>
<organism evidence="14 15">
    <name type="scientific">Cerasibacillus terrae</name>
    <dbReference type="NCBI Taxonomy" id="2498845"/>
    <lineage>
        <taxon>Bacteria</taxon>
        <taxon>Bacillati</taxon>
        <taxon>Bacillota</taxon>
        <taxon>Bacilli</taxon>
        <taxon>Bacillales</taxon>
        <taxon>Bacillaceae</taxon>
        <taxon>Cerasibacillus</taxon>
    </lineage>
</organism>
<feature type="active site" evidence="10">
    <location>
        <position position="238"/>
    </location>
</feature>
<dbReference type="InterPro" id="IPR050090">
    <property type="entry name" value="Tyrosine_recombinase_XerCD"/>
</dbReference>
<proteinExistence type="inferred from homology"/>
<keyword evidence="6 10" id="KW-0229">DNA integration</keyword>
<dbReference type="EMBL" id="VDUW01000001">
    <property type="protein sequence ID" value="TXL68115.1"/>
    <property type="molecule type" value="Genomic_DNA"/>
</dbReference>
<evidence type="ECO:0000313" key="15">
    <source>
        <dbReference type="Proteomes" id="UP000321574"/>
    </source>
</evidence>
<dbReference type="InterPro" id="IPR013762">
    <property type="entry name" value="Integrase-like_cat_sf"/>
</dbReference>
<evidence type="ECO:0000256" key="2">
    <source>
        <dbReference type="ARBA" id="ARBA00006657"/>
    </source>
</evidence>
<feature type="active site" evidence="10">
    <location>
        <position position="235"/>
    </location>
</feature>
<dbReference type="GO" id="GO:0003677">
    <property type="term" value="F:DNA binding"/>
    <property type="evidence" value="ECO:0007669"/>
    <property type="project" value="UniProtKB-UniRule"/>
</dbReference>
<evidence type="ECO:0000256" key="1">
    <source>
        <dbReference type="ARBA" id="ARBA00004496"/>
    </source>
</evidence>
<dbReference type="InterPro" id="IPR023009">
    <property type="entry name" value="Tyrosine_recombinase_XerC/XerD"/>
</dbReference>
<dbReference type="NCBIfam" id="NF001399">
    <property type="entry name" value="PRK00283.1"/>
    <property type="match status" value="1"/>
</dbReference>
<dbReference type="InterPro" id="IPR004107">
    <property type="entry name" value="Integrase_SAM-like_N"/>
</dbReference>
<keyword evidence="15" id="KW-1185">Reference proteome</keyword>
<dbReference type="GO" id="GO:0009037">
    <property type="term" value="F:tyrosine-based site-specific recombinase activity"/>
    <property type="evidence" value="ECO:0007669"/>
    <property type="project" value="UniProtKB-UniRule"/>
</dbReference>
<dbReference type="OrthoDB" id="9801717at2"/>
<feature type="domain" description="Core-binding (CB)" evidence="13">
    <location>
        <begin position="1"/>
        <end position="77"/>
    </location>
</feature>
<evidence type="ECO:0000256" key="9">
    <source>
        <dbReference type="ARBA" id="ARBA00023306"/>
    </source>
</evidence>
<evidence type="ECO:0000256" key="11">
    <source>
        <dbReference type="NCBIfam" id="TIGR02224"/>
    </source>
</evidence>
<keyword evidence="8 10" id="KW-0233">DNA recombination</keyword>
<dbReference type="InterPro" id="IPR011931">
    <property type="entry name" value="Recomb_XerC"/>
</dbReference>
<dbReference type="Pfam" id="PF00589">
    <property type="entry name" value="Phage_integrase"/>
    <property type="match status" value="1"/>
</dbReference>
<comment type="subcellular location">
    <subcellularLocation>
        <location evidence="1 10">Cytoplasm</location>
    </subcellularLocation>
</comment>
<dbReference type="InterPro" id="IPR044068">
    <property type="entry name" value="CB"/>
</dbReference>
<keyword evidence="3 10" id="KW-0963">Cytoplasm</keyword>
<dbReference type="HAMAP" id="MF_01808">
    <property type="entry name" value="Recomb_XerC_XerD"/>
    <property type="match status" value="1"/>
</dbReference>
<dbReference type="SUPFAM" id="SSF56349">
    <property type="entry name" value="DNA breaking-rejoining enzymes"/>
    <property type="match status" value="1"/>
</dbReference>
<feature type="active site" evidence="10">
    <location>
        <position position="138"/>
    </location>
</feature>
<dbReference type="NCBIfam" id="TIGR02224">
    <property type="entry name" value="recomb_XerC"/>
    <property type="match status" value="1"/>
</dbReference>
<evidence type="ECO:0000256" key="10">
    <source>
        <dbReference type="HAMAP-Rule" id="MF_01808"/>
    </source>
</evidence>
<evidence type="ECO:0000256" key="5">
    <source>
        <dbReference type="ARBA" id="ARBA00022829"/>
    </source>
</evidence>
<evidence type="ECO:0000259" key="12">
    <source>
        <dbReference type="PROSITE" id="PS51898"/>
    </source>
</evidence>
<dbReference type="PROSITE" id="PS51900">
    <property type="entry name" value="CB"/>
    <property type="match status" value="1"/>
</dbReference>
<protein>
    <recommendedName>
        <fullName evidence="10 11">Tyrosine recombinase XerC</fullName>
    </recommendedName>
</protein>
<feature type="domain" description="Tyr recombinase" evidence="12">
    <location>
        <begin position="98"/>
        <end position="283"/>
    </location>
</feature>
<comment type="caution">
    <text evidence="14">The sequence shown here is derived from an EMBL/GenBank/DDBJ whole genome shotgun (WGS) entry which is preliminary data.</text>
</comment>
<evidence type="ECO:0000256" key="4">
    <source>
        <dbReference type="ARBA" id="ARBA00022618"/>
    </source>
</evidence>
<dbReference type="NCBIfam" id="NF040815">
    <property type="entry name" value="recomb_XerA_Arch"/>
    <property type="match status" value="1"/>
</dbReference>
<reference evidence="14 15" key="1">
    <citation type="submission" date="2019-06" db="EMBL/GenBank/DDBJ databases">
        <title>Cerasibacillus sp. nov., isolated from maize field.</title>
        <authorList>
            <person name="Lin S.-Y."/>
            <person name="Tsai C.-F."/>
            <person name="Young C.-C."/>
        </authorList>
    </citation>
    <scope>NUCLEOTIDE SEQUENCE [LARGE SCALE GENOMIC DNA]</scope>
    <source>
        <strain evidence="14 15">CC-CFT480</strain>
    </source>
</reference>
<comment type="function">
    <text evidence="10">Site-specific tyrosine recombinase, which acts by catalyzing the cutting and rejoining of the recombining DNA molecules. The XerC-XerD complex is essential to convert dimers of the bacterial chromosome into monomers to permit their segregation at cell division. It also contributes to the segregational stability of plasmids.</text>
</comment>
<dbReference type="AlphaFoldDB" id="A0A5C8P396"/>
<dbReference type="RefSeq" id="WP_147665850.1">
    <property type="nucleotide sequence ID" value="NZ_VDUW01000001.1"/>
</dbReference>
<dbReference type="InterPro" id="IPR002104">
    <property type="entry name" value="Integrase_catalytic"/>
</dbReference>
<keyword evidence="5 10" id="KW-0159">Chromosome partition</keyword>
<keyword evidence="7 10" id="KW-0238">DNA-binding</keyword>
<feature type="active site" description="O-(3'-phospho-DNA)-tyrosine intermediate" evidence="10">
    <location>
        <position position="270"/>
    </location>
</feature>
<dbReference type="PROSITE" id="PS51898">
    <property type="entry name" value="TYR_RECOMBINASE"/>
    <property type="match status" value="1"/>
</dbReference>
<dbReference type="GO" id="GO:0006313">
    <property type="term" value="P:DNA transposition"/>
    <property type="evidence" value="ECO:0007669"/>
    <property type="project" value="UniProtKB-UniRule"/>
</dbReference>
<feature type="active site" evidence="10">
    <location>
        <position position="261"/>
    </location>
</feature>
<dbReference type="PANTHER" id="PTHR30349:SF77">
    <property type="entry name" value="TYROSINE RECOMBINASE XERC"/>
    <property type="match status" value="1"/>
</dbReference>
<dbReference type="InterPro" id="IPR010998">
    <property type="entry name" value="Integrase_recombinase_N"/>
</dbReference>
<evidence type="ECO:0000256" key="3">
    <source>
        <dbReference type="ARBA" id="ARBA00022490"/>
    </source>
</evidence>
<dbReference type="PANTHER" id="PTHR30349">
    <property type="entry name" value="PHAGE INTEGRASE-RELATED"/>
    <property type="match status" value="1"/>
</dbReference>
<evidence type="ECO:0000256" key="7">
    <source>
        <dbReference type="ARBA" id="ARBA00023125"/>
    </source>
</evidence>
<dbReference type="GO" id="GO:0007059">
    <property type="term" value="P:chromosome segregation"/>
    <property type="evidence" value="ECO:0007669"/>
    <property type="project" value="UniProtKB-UniRule"/>
</dbReference>
<dbReference type="Gene3D" id="1.10.443.10">
    <property type="entry name" value="Intergrase catalytic core"/>
    <property type="match status" value="1"/>
</dbReference>
<dbReference type="Pfam" id="PF02899">
    <property type="entry name" value="Phage_int_SAM_1"/>
    <property type="match status" value="1"/>
</dbReference>
<keyword evidence="9 10" id="KW-0131">Cell cycle</keyword>
<accession>A0A5C8P396</accession>
<evidence type="ECO:0000313" key="14">
    <source>
        <dbReference type="EMBL" id="TXL68115.1"/>
    </source>
</evidence>
<dbReference type="GO" id="GO:0051301">
    <property type="term" value="P:cell division"/>
    <property type="evidence" value="ECO:0007669"/>
    <property type="project" value="UniProtKB-UniRule"/>
</dbReference>
<evidence type="ECO:0000259" key="13">
    <source>
        <dbReference type="PROSITE" id="PS51900"/>
    </source>
</evidence>
<dbReference type="GO" id="GO:0005737">
    <property type="term" value="C:cytoplasm"/>
    <property type="evidence" value="ECO:0007669"/>
    <property type="project" value="UniProtKB-SubCell"/>
</dbReference>
<dbReference type="Proteomes" id="UP000321574">
    <property type="component" value="Unassembled WGS sequence"/>
</dbReference>